<reference evidence="3 4" key="1">
    <citation type="submission" date="2020-11" db="EMBL/GenBank/DDBJ databases">
        <title>Draft genome sequencing of a Lachnospiraceae strain isolated from anoxic soil subjected to BSD treatment.</title>
        <authorList>
            <person name="Uek A."/>
            <person name="Tonouchi A."/>
        </authorList>
    </citation>
    <scope>NUCLEOTIDE SEQUENCE [LARGE SCALE GENOMIC DNA]</scope>
    <source>
        <strain evidence="3 4">TB5</strain>
    </source>
</reference>
<keyword evidence="2" id="KW-0812">Transmembrane</keyword>
<dbReference type="EMBL" id="AP024169">
    <property type="protein sequence ID" value="BCN32289.1"/>
    <property type="molecule type" value="Genomic_DNA"/>
</dbReference>
<accession>A0A7R7ENV0</accession>
<keyword evidence="2" id="KW-1133">Transmembrane helix</keyword>
<organism evidence="3 4">
    <name type="scientific">Anaeromicropila herbilytica</name>
    <dbReference type="NCBI Taxonomy" id="2785025"/>
    <lineage>
        <taxon>Bacteria</taxon>
        <taxon>Bacillati</taxon>
        <taxon>Bacillota</taxon>
        <taxon>Clostridia</taxon>
        <taxon>Lachnospirales</taxon>
        <taxon>Lachnospiraceae</taxon>
        <taxon>Anaeromicropila</taxon>
    </lineage>
</organism>
<protein>
    <submittedName>
        <fullName evidence="3">Uncharacterized protein</fullName>
    </submittedName>
</protein>
<dbReference type="KEGG" id="ahb:bsdtb5_35840"/>
<dbReference type="RefSeq" id="WP_271713344.1">
    <property type="nucleotide sequence ID" value="NZ_AP024169.1"/>
</dbReference>
<keyword evidence="4" id="KW-1185">Reference proteome</keyword>
<evidence type="ECO:0000313" key="3">
    <source>
        <dbReference type="EMBL" id="BCN32289.1"/>
    </source>
</evidence>
<feature type="compositionally biased region" description="Low complexity" evidence="1">
    <location>
        <begin position="123"/>
        <end position="133"/>
    </location>
</feature>
<sequence>MSKQKKCRMVMLFVIALLLYHFSEKTVYAGNINGNEASIISVASGSFTYKGKTYHATNASLSTLRSYLSRDDINLTAAQASKAISLIYANVEKGVTSGYIVADQVNTSKSNKNIKNKSRDASSSKASSKNNSAGGTTLNKEATSEEEDKLDNQESRLFIDSIKESESKVSDESIDTARLKTNAGEAKLEVEKEDKSIYNDQLPIKNTGYNMKNTILAIIMLGFMLITLIYMALKLHYFAKKNEP</sequence>
<evidence type="ECO:0000256" key="1">
    <source>
        <dbReference type="SAM" id="MobiDB-lite"/>
    </source>
</evidence>
<evidence type="ECO:0000256" key="2">
    <source>
        <dbReference type="SAM" id="Phobius"/>
    </source>
</evidence>
<evidence type="ECO:0000313" key="4">
    <source>
        <dbReference type="Proteomes" id="UP000595897"/>
    </source>
</evidence>
<gene>
    <name evidence="3" type="ORF">bsdtb5_35840</name>
</gene>
<dbReference type="Proteomes" id="UP000595897">
    <property type="component" value="Chromosome"/>
</dbReference>
<name>A0A7R7ENV0_9FIRM</name>
<dbReference type="AlphaFoldDB" id="A0A7R7ENV0"/>
<feature type="region of interest" description="Disordered" evidence="1">
    <location>
        <begin position="111"/>
        <end position="155"/>
    </location>
</feature>
<feature type="transmembrane region" description="Helical" evidence="2">
    <location>
        <begin position="215"/>
        <end position="233"/>
    </location>
</feature>
<keyword evidence="2" id="KW-0472">Membrane</keyword>
<proteinExistence type="predicted"/>